<name>A0A831K540_9GAMM</name>
<evidence type="ECO:0000256" key="6">
    <source>
        <dbReference type="PROSITE-ProRule" id="PRU00169"/>
    </source>
</evidence>
<feature type="DNA-binding region" description="OmpR/PhoB-type" evidence="7">
    <location>
        <begin position="124"/>
        <end position="219"/>
    </location>
</feature>
<dbReference type="FunFam" id="3.40.50.2300:FF:000002">
    <property type="entry name" value="DNA-binding response regulator PhoP"/>
    <property type="match status" value="1"/>
</dbReference>
<dbReference type="AlphaFoldDB" id="A0A831K540"/>
<feature type="domain" description="Response regulatory" evidence="8">
    <location>
        <begin position="2"/>
        <end position="116"/>
    </location>
</feature>
<dbReference type="PANTHER" id="PTHR48111">
    <property type="entry name" value="REGULATOR OF RPOS"/>
    <property type="match status" value="1"/>
</dbReference>
<evidence type="ECO:0000313" key="10">
    <source>
        <dbReference type="EMBL" id="HDK38016.1"/>
    </source>
</evidence>
<dbReference type="InterPro" id="IPR001789">
    <property type="entry name" value="Sig_transdc_resp-reg_receiver"/>
</dbReference>
<evidence type="ECO:0000256" key="4">
    <source>
        <dbReference type="ARBA" id="ARBA00023125"/>
    </source>
</evidence>
<dbReference type="CDD" id="cd19934">
    <property type="entry name" value="REC_OmpR_EcPhoP-like"/>
    <property type="match status" value="1"/>
</dbReference>
<evidence type="ECO:0000256" key="3">
    <source>
        <dbReference type="ARBA" id="ARBA00023015"/>
    </source>
</evidence>
<dbReference type="PROSITE" id="PS51755">
    <property type="entry name" value="OMPR_PHOB"/>
    <property type="match status" value="1"/>
</dbReference>
<evidence type="ECO:0000256" key="2">
    <source>
        <dbReference type="ARBA" id="ARBA00023012"/>
    </source>
</evidence>
<organism evidence="10">
    <name type="scientific">Thiolapillus brandeum</name>
    <dbReference type="NCBI Taxonomy" id="1076588"/>
    <lineage>
        <taxon>Bacteria</taxon>
        <taxon>Pseudomonadati</taxon>
        <taxon>Pseudomonadota</taxon>
        <taxon>Gammaproteobacteria</taxon>
        <taxon>Chromatiales</taxon>
        <taxon>Sedimenticolaceae</taxon>
        <taxon>Thiolapillus</taxon>
    </lineage>
</organism>
<dbReference type="GO" id="GO:0000156">
    <property type="term" value="F:phosphorelay response regulator activity"/>
    <property type="evidence" value="ECO:0007669"/>
    <property type="project" value="TreeGrafter"/>
</dbReference>
<evidence type="ECO:0000256" key="1">
    <source>
        <dbReference type="ARBA" id="ARBA00022553"/>
    </source>
</evidence>
<protein>
    <submittedName>
        <fullName evidence="10">Response regulator transcription factor</fullName>
    </submittedName>
</protein>
<dbReference type="EMBL" id="DRCV01000146">
    <property type="protein sequence ID" value="HDK38016.1"/>
    <property type="molecule type" value="Genomic_DNA"/>
</dbReference>
<dbReference type="SMART" id="SM00862">
    <property type="entry name" value="Trans_reg_C"/>
    <property type="match status" value="1"/>
</dbReference>
<dbReference type="Gene3D" id="3.40.50.2300">
    <property type="match status" value="1"/>
</dbReference>
<dbReference type="Gene3D" id="6.10.250.690">
    <property type="match status" value="1"/>
</dbReference>
<dbReference type="InterPro" id="IPR011006">
    <property type="entry name" value="CheY-like_superfamily"/>
</dbReference>
<dbReference type="SUPFAM" id="SSF46894">
    <property type="entry name" value="C-terminal effector domain of the bipartite response regulators"/>
    <property type="match status" value="1"/>
</dbReference>
<dbReference type="GO" id="GO:0005829">
    <property type="term" value="C:cytosol"/>
    <property type="evidence" value="ECO:0007669"/>
    <property type="project" value="TreeGrafter"/>
</dbReference>
<dbReference type="Pfam" id="PF00072">
    <property type="entry name" value="Response_reg"/>
    <property type="match status" value="1"/>
</dbReference>
<gene>
    <name evidence="10" type="ORF">ENG92_03255</name>
</gene>
<evidence type="ECO:0000259" key="9">
    <source>
        <dbReference type="PROSITE" id="PS51755"/>
    </source>
</evidence>
<dbReference type="GO" id="GO:0006355">
    <property type="term" value="P:regulation of DNA-templated transcription"/>
    <property type="evidence" value="ECO:0007669"/>
    <property type="project" value="InterPro"/>
</dbReference>
<keyword evidence="2" id="KW-0902">Two-component regulatory system</keyword>
<comment type="caution">
    <text evidence="10">The sequence shown here is derived from an EMBL/GenBank/DDBJ whole genome shotgun (WGS) entry which is preliminary data.</text>
</comment>
<dbReference type="SMART" id="SM00448">
    <property type="entry name" value="REC"/>
    <property type="match status" value="1"/>
</dbReference>
<dbReference type="PANTHER" id="PTHR48111:SF37">
    <property type="entry name" value="RESPONSE REGULATOR PROTEIN CARR"/>
    <property type="match status" value="1"/>
</dbReference>
<dbReference type="Pfam" id="PF00486">
    <property type="entry name" value="Trans_reg_C"/>
    <property type="match status" value="1"/>
</dbReference>
<dbReference type="Proteomes" id="UP000885822">
    <property type="component" value="Unassembled WGS sequence"/>
</dbReference>
<reference evidence="10" key="1">
    <citation type="journal article" date="2020" name="mSystems">
        <title>Genome- and Community-Level Interaction Insights into Carbon Utilization and Element Cycling Functions of Hydrothermarchaeota in Hydrothermal Sediment.</title>
        <authorList>
            <person name="Zhou Z."/>
            <person name="Liu Y."/>
            <person name="Xu W."/>
            <person name="Pan J."/>
            <person name="Luo Z.H."/>
            <person name="Li M."/>
        </authorList>
    </citation>
    <scope>NUCLEOTIDE SEQUENCE [LARGE SCALE GENOMIC DNA]</scope>
    <source>
        <strain evidence="10">HyVt-26</strain>
    </source>
</reference>
<evidence type="ECO:0000256" key="7">
    <source>
        <dbReference type="PROSITE-ProRule" id="PRU01091"/>
    </source>
</evidence>
<dbReference type="SUPFAM" id="SSF52172">
    <property type="entry name" value="CheY-like"/>
    <property type="match status" value="1"/>
</dbReference>
<dbReference type="InterPro" id="IPR036388">
    <property type="entry name" value="WH-like_DNA-bd_sf"/>
</dbReference>
<keyword evidence="1 6" id="KW-0597">Phosphoprotein</keyword>
<dbReference type="GO" id="GO:0000976">
    <property type="term" value="F:transcription cis-regulatory region binding"/>
    <property type="evidence" value="ECO:0007669"/>
    <property type="project" value="TreeGrafter"/>
</dbReference>
<accession>A0A831K540</accession>
<dbReference type="Gene3D" id="1.10.10.10">
    <property type="entry name" value="Winged helix-like DNA-binding domain superfamily/Winged helix DNA-binding domain"/>
    <property type="match status" value="1"/>
</dbReference>
<dbReference type="CDD" id="cd00383">
    <property type="entry name" value="trans_reg_C"/>
    <property type="match status" value="1"/>
</dbReference>
<keyword evidence="3" id="KW-0805">Transcription regulation</keyword>
<dbReference type="PROSITE" id="PS50110">
    <property type="entry name" value="RESPONSE_REGULATORY"/>
    <property type="match status" value="1"/>
</dbReference>
<keyword evidence="5" id="KW-0804">Transcription</keyword>
<feature type="modified residue" description="4-aspartylphosphate" evidence="6">
    <location>
        <position position="51"/>
    </location>
</feature>
<dbReference type="InterPro" id="IPR001867">
    <property type="entry name" value="OmpR/PhoB-type_DNA-bd"/>
</dbReference>
<evidence type="ECO:0000256" key="5">
    <source>
        <dbReference type="ARBA" id="ARBA00023163"/>
    </source>
</evidence>
<evidence type="ECO:0000259" key="8">
    <source>
        <dbReference type="PROSITE" id="PS50110"/>
    </source>
</evidence>
<feature type="domain" description="OmpR/PhoB-type" evidence="9">
    <location>
        <begin position="124"/>
        <end position="219"/>
    </location>
</feature>
<dbReference type="InterPro" id="IPR016032">
    <property type="entry name" value="Sig_transdc_resp-reg_C-effctor"/>
</dbReference>
<dbReference type="InterPro" id="IPR039420">
    <property type="entry name" value="WalR-like"/>
</dbReference>
<proteinExistence type="predicted"/>
<sequence>MRLLLVEDDSALVDDLVPELRRAGYAVDVAVDGEEALFMGTTESYDMVILDLGLPLMNGLELLSRWRADGNKVPVLILTARDSWREKVDGLKAGADDYLTKPFHFEELLARLQALLRRSHDKMTSQLQVDGLVLDEEYQQIILEDGSTQLLTGTEFRLLRYFMMNPGKLLSKTRLTTHVYEQDFDRDSNLIEVYVRRLREKIGKERIETRRGQGYVFKG</sequence>
<keyword evidence="4 7" id="KW-0238">DNA-binding</keyword>
<dbReference type="GO" id="GO:0032993">
    <property type="term" value="C:protein-DNA complex"/>
    <property type="evidence" value="ECO:0007669"/>
    <property type="project" value="TreeGrafter"/>
</dbReference>